<dbReference type="InterPro" id="IPR036397">
    <property type="entry name" value="RNaseH_sf"/>
</dbReference>
<keyword evidence="2" id="KW-1185">Reference proteome</keyword>
<protein>
    <recommendedName>
        <fullName evidence="3">Transposase</fullName>
    </recommendedName>
</protein>
<evidence type="ECO:0000313" key="1">
    <source>
        <dbReference type="EMBL" id="KAK6761122.1"/>
    </source>
</evidence>
<dbReference type="PANTHER" id="PTHR46060:SF1">
    <property type="entry name" value="MARINER MOS1 TRANSPOSASE-LIKE PROTEIN"/>
    <property type="match status" value="1"/>
</dbReference>
<dbReference type="Gene3D" id="3.30.420.10">
    <property type="entry name" value="Ribonuclease H-like superfamily/Ribonuclease H"/>
    <property type="match status" value="1"/>
</dbReference>
<sequence length="183" mass="21355">MRSEFPILTFTGVPNGLAKVRMQTSLNSTYTPKGYVLQLVEHTQCRILVLVEVCTVIADAYVEQLKNLKTHLENARPQQREVYFHHDNARPHIAKTTKAELTKFGWTILPHSPYSPDLALSDYHLFSYLQRHLDGQDFQTRDDIKNALEQFFREQFPAFWSKGIYDLPKRWQKTIDVNGPCFK</sequence>
<gene>
    <name evidence="1" type="primary">Necator_chrX.g22421</name>
    <name evidence="1" type="ORF">RB195_022259</name>
</gene>
<evidence type="ECO:0000313" key="2">
    <source>
        <dbReference type="Proteomes" id="UP001303046"/>
    </source>
</evidence>
<dbReference type="Proteomes" id="UP001303046">
    <property type="component" value="Unassembled WGS sequence"/>
</dbReference>
<accession>A0ABR1EEK1</accession>
<proteinExistence type="predicted"/>
<comment type="caution">
    <text evidence="1">The sequence shown here is derived from an EMBL/GenBank/DDBJ whole genome shotgun (WGS) entry which is preliminary data.</text>
</comment>
<dbReference type="PANTHER" id="PTHR46060">
    <property type="entry name" value="MARINER MOS1 TRANSPOSASE-LIKE PROTEIN"/>
    <property type="match status" value="1"/>
</dbReference>
<reference evidence="1 2" key="1">
    <citation type="submission" date="2023-08" db="EMBL/GenBank/DDBJ databases">
        <title>A Necator americanus chromosomal reference genome.</title>
        <authorList>
            <person name="Ilik V."/>
            <person name="Petrzelkova K.J."/>
            <person name="Pardy F."/>
            <person name="Fuh T."/>
            <person name="Niatou-Singa F.S."/>
            <person name="Gouil Q."/>
            <person name="Baker L."/>
            <person name="Ritchie M.E."/>
            <person name="Jex A.R."/>
            <person name="Gazzola D."/>
            <person name="Li H."/>
            <person name="Toshio Fujiwara R."/>
            <person name="Zhan B."/>
            <person name="Aroian R.V."/>
            <person name="Pafco B."/>
            <person name="Schwarz E.M."/>
        </authorList>
    </citation>
    <scope>NUCLEOTIDE SEQUENCE [LARGE SCALE GENOMIC DNA]</scope>
    <source>
        <strain evidence="1 2">Aroian</strain>
        <tissue evidence="1">Whole animal</tissue>
    </source>
</reference>
<organism evidence="1 2">
    <name type="scientific">Necator americanus</name>
    <name type="common">Human hookworm</name>
    <dbReference type="NCBI Taxonomy" id="51031"/>
    <lineage>
        <taxon>Eukaryota</taxon>
        <taxon>Metazoa</taxon>
        <taxon>Ecdysozoa</taxon>
        <taxon>Nematoda</taxon>
        <taxon>Chromadorea</taxon>
        <taxon>Rhabditida</taxon>
        <taxon>Rhabditina</taxon>
        <taxon>Rhabditomorpha</taxon>
        <taxon>Strongyloidea</taxon>
        <taxon>Ancylostomatidae</taxon>
        <taxon>Bunostominae</taxon>
        <taxon>Necator</taxon>
    </lineage>
</organism>
<name>A0ABR1EEK1_NECAM</name>
<dbReference type="InterPro" id="IPR052709">
    <property type="entry name" value="Transposase-MT_Hybrid"/>
</dbReference>
<evidence type="ECO:0008006" key="3">
    <source>
        <dbReference type="Google" id="ProtNLM"/>
    </source>
</evidence>
<dbReference type="EMBL" id="JAVFWL010000006">
    <property type="protein sequence ID" value="KAK6761122.1"/>
    <property type="molecule type" value="Genomic_DNA"/>
</dbReference>